<reference evidence="9 10" key="1">
    <citation type="submission" date="2024-07" db="EMBL/GenBank/DDBJ databases">
        <title>Chromosome-level genome assembly of the water stick insect Ranatra chinensis (Heteroptera: Nepidae).</title>
        <authorList>
            <person name="Liu X."/>
        </authorList>
    </citation>
    <scope>NUCLEOTIDE SEQUENCE [LARGE SCALE GENOMIC DNA]</scope>
    <source>
        <strain evidence="9">Cailab_2021Rc</strain>
        <tissue evidence="9">Muscle</tissue>
    </source>
</reference>
<evidence type="ECO:0000256" key="6">
    <source>
        <dbReference type="ARBA" id="ARBA00023136"/>
    </source>
</evidence>
<evidence type="ECO:0000313" key="9">
    <source>
        <dbReference type="EMBL" id="KAL1138559.1"/>
    </source>
</evidence>
<feature type="transmembrane region" description="Helical" evidence="7">
    <location>
        <begin position="276"/>
        <end position="294"/>
    </location>
</feature>
<dbReference type="InterPro" id="IPR036259">
    <property type="entry name" value="MFS_trans_sf"/>
</dbReference>
<keyword evidence="2" id="KW-0813">Transport</keyword>
<dbReference type="EMBL" id="JBFDAA010000003">
    <property type="protein sequence ID" value="KAL1138559.1"/>
    <property type="molecule type" value="Genomic_DNA"/>
</dbReference>
<sequence length="422" mass="46230">MRVNLSVAVVAMTTNHSIVTENGTDTSIAEFNWSSSTQGLVLSSFFYGYITTQILGGWFATRFGGKNIYGVGVLVTALFTVLTPWLGVTYPAMHSVWGRWAPPLERSKLATMAIAGGTFGTVVSLPLCGIAAELWGWPSIFYIPGVLGLLWSFVWISTVGNAPSTDKFVTSSERAYIESTIGKKQSEKLAVPWKEILTSVPVWAIVIANFSENWGFYTLITELPTYMNDIFHFSMHNTGMISALPYLTMSITIPLGGLIADWLRKHAIITTTQVRRIFNCFAFFCQAVFLLVVAHSTSPVVVIVCLTMALGFGGLSLTGYAVNHLDIGHEYAGILYGISNTAGTLPGILSPTITGFLVENKTAEDWKTVFYISVAIYSIGGIAYWYMASGETQPWSKTTKENTLMTQQSRPAIKLSKQIHNI</sequence>
<evidence type="ECO:0000256" key="3">
    <source>
        <dbReference type="ARBA" id="ARBA00022692"/>
    </source>
</evidence>
<comment type="caution">
    <text evidence="9">The sequence shown here is derived from an EMBL/GenBank/DDBJ whole genome shotgun (WGS) entry which is preliminary data.</text>
</comment>
<evidence type="ECO:0000256" key="4">
    <source>
        <dbReference type="ARBA" id="ARBA00022847"/>
    </source>
</evidence>
<name>A0ABD0YTL1_9HEMI</name>
<keyword evidence="3 7" id="KW-0812">Transmembrane</keyword>
<accession>A0ABD0YTL1</accession>
<feature type="transmembrane region" description="Helical" evidence="7">
    <location>
        <begin position="369"/>
        <end position="387"/>
    </location>
</feature>
<dbReference type="Gene3D" id="1.20.1250.20">
    <property type="entry name" value="MFS general substrate transporter like domains"/>
    <property type="match status" value="2"/>
</dbReference>
<evidence type="ECO:0000259" key="8">
    <source>
        <dbReference type="PROSITE" id="PS50850"/>
    </source>
</evidence>
<keyword evidence="10" id="KW-1185">Reference proteome</keyword>
<keyword evidence="5 7" id="KW-1133">Transmembrane helix</keyword>
<evidence type="ECO:0000256" key="1">
    <source>
        <dbReference type="ARBA" id="ARBA00004141"/>
    </source>
</evidence>
<dbReference type="FunFam" id="1.20.1250.20:FF:001045">
    <property type="entry name" value="Solute carrier family 17 (sodium phosphate), member 3"/>
    <property type="match status" value="1"/>
</dbReference>
<feature type="transmembrane region" description="Helical" evidence="7">
    <location>
        <begin position="68"/>
        <end position="90"/>
    </location>
</feature>
<dbReference type="CDD" id="cd17318">
    <property type="entry name" value="MFS_SLC17"/>
    <property type="match status" value="1"/>
</dbReference>
<comment type="subcellular location">
    <subcellularLocation>
        <location evidence="1">Membrane</location>
        <topology evidence="1">Multi-pass membrane protein</topology>
    </subcellularLocation>
</comment>
<gene>
    <name evidence="9" type="ORF">AAG570_008622</name>
</gene>
<feature type="transmembrane region" description="Helical" evidence="7">
    <location>
        <begin position="40"/>
        <end position="61"/>
    </location>
</feature>
<dbReference type="Proteomes" id="UP001558652">
    <property type="component" value="Unassembled WGS sequence"/>
</dbReference>
<protein>
    <recommendedName>
        <fullName evidence="8">Major facilitator superfamily (MFS) profile domain-containing protein</fullName>
    </recommendedName>
</protein>
<dbReference type="Pfam" id="PF07690">
    <property type="entry name" value="MFS_1"/>
    <property type="match status" value="1"/>
</dbReference>
<feature type="transmembrane region" description="Helical" evidence="7">
    <location>
        <begin position="139"/>
        <end position="158"/>
    </location>
</feature>
<dbReference type="GO" id="GO:0015293">
    <property type="term" value="F:symporter activity"/>
    <property type="evidence" value="ECO:0007669"/>
    <property type="project" value="UniProtKB-KW"/>
</dbReference>
<dbReference type="PANTHER" id="PTHR11662:SF455">
    <property type="entry name" value="GH23975P"/>
    <property type="match status" value="1"/>
</dbReference>
<feature type="domain" description="Major facilitator superfamily (MFS) profile" evidence="8">
    <location>
        <begin position="1"/>
        <end position="392"/>
    </location>
</feature>
<evidence type="ECO:0000256" key="5">
    <source>
        <dbReference type="ARBA" id="ARBA00022989"/>
    </source>
</evidence>
<dbReference type="SUPFAM" id="SSF103473">
    <property type="entry name" value="MFS general substrate transporter"/>
    <property type="match status" value="1"/>
</dbReference>
<evidence type="ECO:0000313" key="10">
    <source>
        <dbReference type="Proteomes" id="UP001558652"/>
    </source>
</evidence>
<organism evidence="9 10">
    <name type="scientific">Ranatra chinensis</name>
    <dbReference type="NCBI Taxonomy" id="642074"/>
    <lineage>
        <taxon>Eukaryota</taxon>
        <taxon>Metazoa</taxon>
        <taxon>Ecdysozoa</taxon>
        <taxon>Arthropoda</taxon>
        <taxon>Hexapoda</taxon>
        <taxon>Insecta</taxon>
        <taxon>Pterygota</taxon>
        <taxon>Neoptera</taxon>
        <taxon>Paraneoptera</taxon>
        <taxon>Hemiptera</taxon>
        <taxon>Heteroptera</taxon>
        <taxon>Panheteroptera</taxon>
        <taxon>Nepomorpha</taxon>
        <taxon>Nepidae</taxon>
        <taxon>Ranatrinae</taxon>
        <taxon>Ranatra</taxon>
    </lineage>
</organism>
<dbReference type="FunFam" id="1.20.1250.20:FF:000003">
    <property type="entry name" value="Solute carrier family 17 member 3"/>
    <property type="match status" value="1"/>
</dbReference>
<dbReference type="InterPro" id="IPR050382">
    <property type="entry name" value="MFS_Na/Anion_cotransporter"/>
</dbReference>
<proteinExistence type="predicted"/>
<dbReference type="InterPro" id="IPR011701">
    <property type="entry name" value="MFS"/>
</dbReference>
<dbReference type="PROSITE" id="PS50850">
    <property type="entry name" value="MFS"/>
    <property type="match status" value="1"/>
</dbReference>
<feature type="transmembrane region" description="Helical" evidence="7">
    <location>
        <begin position="110"/>
        <end position="132"/>
    </location>
</feature>
<keyword evidence="4" id="KW-0769">Symport</keyword>
<dbReference type="InterPro" id="IPR020846">
    <property type="entry name" value="MFS_dom"/>
</dbReference>
<feature type="transmembrane region" description="Helical" evidence="7">
    <location>
        <begin position="300"/>
        <end position="322"/>
    </location>
</feature>
<dbReference type="AlphaFoldDB" id="A0ABD0YTL1"/>
<evidence type="ECO:0000256" key="7">
    <source>
        <dbReference type="SAM" id="Phobius"/>
    </source>
</evidence>
<feature type="transmembrane region" description="Helical" evidence="7">
    <location>
        <begin position="243"/>
        <end position="264"/>
    </location>
</feature>
<dbReference type="GO" id="GO:0016020">
    <property type="term" value="C:membrane"/>
    <property type="evidence" value="ECO:0007669"/>
    <property type="project" value="UniProtKB-SubCell"/>
</dbReference>
<keyword evidence="6 7" id="KW-0472">Membrane</keyword>
<evidence type="ECO:0000256" key="2">
    <source>
        <dbReference type="ARBA" id="ARBA00022448"/>
    </source>
</evidence>
<dbReference type="PANTHER" id="PTHR11662">
    <property type="entry name" value="SOLUTE CARRIER FAMILY 17"/>
    <property type="match status" value="1"/>
</dbReference>
<feature type="transmembrane region" description="Helical" evidence="7">
    <location>
        <begin position="334"/>
        <end position="357"/>
    </location>
</feature>